<reference evidence="1 2" key="1">
    <citation type="journal article" date="2024" name="Front Chem Biol">
        <title>Unveiling the potential of Daldinia eschscholtzii MFLUCC 19-0629 through bioactivity and bioinformatics studies for enhanced sustainable agriculture production.</title>
        <authorList>
            <person name="Brooks S."/>
            <person name="Weaver J.A."/>
            <person name="Klomchit A."/>
            <person name="Alharthi S.A."/>
            <person name="Onlamun T."/>
            <person name="Nurani R."/>
            <person name="Vong T.K."/>
            <person name="Alberti F."/>
            <person name="Greco C."/>
        </authorList>
    </citation>
    <scope>NUCLEOTIDE SEQUENCE [LARGE SCALE GENOMIC DNA]</scope>
    <source>
        <strain evidence="1">MFLUCC 19-0629</strain>
    </source>
</reference>
<evidence type="ECO:0000313" key="2">
    <source>
        <dbReference type="Proteomes" id="UP001369815"/>
    </source>
</evidence>
<dbReference type="AlphaFoldDB" id="A0AAX6MKN5"/>
<evidence type="ECO:0000313" key="1">
    <source>
        <dbReference type="EMBL" id="KAK6953054.1"/>
    </source>
</evidence>
<keyword evidence="2" id="KW-1185">Reference proteome</keyword>
<accession>A0AAX6MKN5</accession>
<dbReference type="EMBL" id="JBANMG010000005">
    <property type="protein sequence ID" value="KAK6953054.1"/>
    <property type="molecule type" value="Genomic_DNA"/>
</dbReference>
<name>A0AAX6MKN5_9PEZI</name>
<proteinExistence type="predicted"/>
<gene>
    <name evidence="1" type="ORF">Daesc_005353</name>
</gene>
<dbReference type="Proteomes" id="UP001369815">
    <property type="component" value="Unassembled WGS sequence"/>
</dbReference>
<protein>
    <submittedName>
        <fullName evidence="1">Uncharacterized protein</fullName>
    </submittedName>
</protein>
<organism evidence="1 2">
    <name type="scientific">Daldinia eschscholtzii</name>
    <dbReference type="NCBI Taxonomy" id="292717"/>
    <lineage>
        <taxon>Eukaryota</taxon>
        <taxon>Fungi</taxon>
        <taxon>Dikarya</taxon>
        <taxon>Ascomycota</taxon>
        <taxon>Pezizomycotina</taxon>
        <taxon>Sordariomycetes</taxon>
        <taxon>Xylariomycetidae</taxon>
        <taxon>Xylariales</taxon>
        <taxon>Hypoxylaceae</taxon>
        <taxon>Daldinia</taxon>
    </lineage>
</organism>
<sequence>MSQVVDLASVIGTWVGAGVGVIALIGIVGPELGMGAPGEPAGTLYGITGHLEILSDSQRPSPADIPVLVFHPAPIIETQETQKDVLSPKDLFLLAIGFLPLSESSCICLVDSFDFDDDIDDINQQVVTRSPPFGHGYARDSHLETKLVKLQSFSVGQEVSNVGGAFLNIRNHTWYSFEPINSNTAREAVDSIRGYTYVPANSEWARALGTNPEVYMLRREAQQSALALLKLPCHPEGCLLSGLTRKGVGLTLLTYPAKQLVSMTARLGQRIEILDYLSKTNKD</sequence>
<comment type="caution">
    <text evidence="1">The sequence shown here is derived from an EMBL/GenBank/DDBJ whole genome shotgun (WGS) entry which is preliminary data.</text>
</comment>